<dbReference type="EMBL" id="JASHIE010000013">
    <property type="protein sequence ID" value="MDI9876552.1"/>
    <property type="molecule type" value="Genomic_DNA"/>
</dbReference>
<organism evidence="2 3">
    <name type="scientific">Flectobacillus rivi</name>
    <dbReference type="NCBI Taxonomy" id="2984209"/>
    <lineage>
        <taxon>Bacteria</taxon>
        <taxon>Pseudomonadati</taxon>
        <taxon>Bacteroidota</taxon>
        <taxon>Cytophagia</taxon>
        <taxon>Cytophagales</taxon>
        <taxon>Flectobacillaceae</taxon>
        <taxon>Flectobacillus</taxon>
    </lineage>
</organism>
<name>A0ABT6Z5Z7_9BACT</name>
<feature type="transmembrane region" description="Helical" evidence="1">
    <location>
        <begin position="231"/>
        <end position="257"/>
    </location>
</feature>
<accession>A0ABT6Z5Z7</accession>
<feature type="transmembrane region" description="Helical" evidence="1">
    <location>
        <begin position="278"/>
        <end position="297"/>
    </location>
</feature>
<sequence length="515" mass="59618">MSQSITSDFEDKNSKSQKTGFKKWIQRNMYRWHRIIGIIALVPTIFWTASGVMHPFMSHWFKTKIANEFYKAETTKQDEVKLTAGQALTQNQITSFKNIRFVKFNQKSYYQVKDTKDNSLYFNTIDGKPLLNGDILFAEQIARFMLADSTSKIKSIEKLTEFTEEYPYVNRILPAYKVSFDRPDKMDLYVETEQSRFIVFNDAKRKVFIKIFDIFHNWDFLNAISNNTIRIIVMMIFLTIIIASAVGGLVIYGFMWGKFKPAKKENQVSIFRKYHRSIGLWTSFVTFTFAFSGIYHATRKFTPDERLKYVSEPIMQTKAIAQDSLVNLKGVSNISLVKMNEQIYWQLIKKNWETKETSFEYLTVKEHKPLKDGFKVYAEYLANQFSNREAKGGEECCEMMDNKSSMSLSDADLKEAKIINKFAGEYGFVNKRLPVIKLAYNTSENTTFYIEPATNRLAAKVTDADRREGFSFAFLHKYNGLESLGKDIRDGVMTLAAFGVLVVSIFGLAIFIKTK</sequence>
<evidence type="ECO:0000313" key="2">
    <source>
        <dbReference type="EMBL" id="MDI9876552.1"/>
    </source>
</evidence>
<keyword evidence="1" id="KW-0812">Transmembrane</keyword>
<dbReference type="RefSeq" id="WP_283382848.1">
    <property type="nucleotide sequence ID" value="NZ_JASHIE010000013.1"/>
</dbReference>
<gene>
    <name evidence="2" type="ORF">QM481_18570</name>
</gene>
<proteinExistence type="predicted"/>
<evidence type="ECO:0000256" key="1">
    <source>
        <dbReference type="SAM" id="Phobius"/>
    </source>
</evidence>
<keyword evidence="3" id="KW-1185">Reference proteome</keyword>
<keyword evidence="1" id="KW-1133">Transmembrane helix</keyword>
<comment type="caution">
    <text evidence="2">The sequence shown here is derived from an EMBL/GenBank/DDBJ whole genome shotgun (WGS) entry which is preliminary data.</text>
</comment>
<dbReference type="Proteomes" id="UP001225761">
    <property type="component" value="Unassembled WGS sequence"/>
</dbReference>
<feature type="transmembrane region" description="Helical" evidence="1">
    <location>
        <begin position="35"/>
        <end position="57"/>
    </location>
</feature>
<evidence type="ECO:0000313" key="3">
    <source>
        <dbReference type="Proteomes" id="UP001225761"/>
    </source>
</evidence>
<reference evidence="2 3" key="1">
    <citation type="submission" date="2023-05" db="EMBL/GenBank/DDBJ databases">
        <title>Novel species of genus Flectobacillus isolated from stream in China.</title>
        <authorList>
            <person name="Lu H."/>
        </authorList>
    </citation>
    <scope>NUCLEOTIDE SEQUENCE [LARGE SCALE GENOMIC DNA]</scope>
    <source>
        <strain evidence="2 3">LFS242W</strain>
    </source>
</reference>
<keyword evidence="1" id="KW-0472">Membrane</keyword>
<feature type="transmembrane region" description="Helical" evidence="1">
    <location>
        <begin position="492"/>
        <end position="512"/>
    </location>
</feature>
<protein>
    <submittedName>
        <fullName evidence="2">PepSY domain-containing protein</fullName>
    </submittedName>
</protein>